<reference evidence="2" key="1">
    <citation type="submission" date="2019-08" db="EMBL/GenBank/DDBJ databases">
        <authorList>
            <person name="Kucharzyk K."/>
            <person name="Murdoch R.W."/>
            <person name="Higgins S."/>
            <person name="Loffler F."/>
        </authorList>
    </citation>
    <scope>NUCLEOTIDE SEQUENCE</scope>
</reference>
<evidence type="ECO:0000256" key="1">
    <source>
        <dbReference type="SAM" id="MobiDB-lite"/>
    </source>
</evidence>
<name>A0A645B4H2_9ZZZZ</name>
<protein>
    <submittedName>
        <fullName evidence="2">Uncharacterized protein</fullName>
    </submittedName>
</protein>
<comment type="caution">
    <text evidence="2">The sequence shown here is derived from an EMBL/GenBank/DDBJ whole genome shotgun (WGS) entry which is preliminary data.</text>
</comment>
<organism evidence="2">
    <name type="scientific">bioreactor metagenome</name>
    <dbReference type="NCBI Taxonomy" id="1076179"/>
    <lineage>
        <taxon>unclassified sequences</taxon>
        <taxon>metagenomes</taxon>
        <taxon>ecological metagenomes</taxon>
    </lineage>
</organism>
<proteinExistence type="predicted"/>
<sequence>MLLLYKRPKPSTDKKPVTAAAAPACSTGERWMLLRLRIREATVAASTELTSSVPRSVGEALAELDKTNDPISAAQRLTGKDGSRPMVSVRSMEPVIRGVR</sequence>
<dbReference type="AlphaFoldDB" id="A0A645B4H2"/>
<accession>A0A645B4H2</accession>
<feature type="region of interest" description="Disordered" evidence="1">
    <location>
        <begin position="1"/>
        <end position="21"/>
    </location>
</feature>
<dbReference type="EMBL" id="VSSQ01017745">
    <property type="protein sequence ID" value="MPM60332.1"/>
    <property type="molecule type" value="Genomic_DNA"/>
</dbReference>
<evidence type="ECO:0000313" key="2">
    <source>
        <dbReference type="EMBL" id="MPM60332.1"/>
    </source>
</evidence>
<gene>
    <name evidence="2" type="ORF">SDC9_107183</name>
</gene>